<organism evidence="3 4">
    <name type="scientific">Wickerhamomyces pijperi</name>
    <name type="common">Yeast</name>
    <name type="synonym">Pichia pijperi</name>
    <dbReference type="NCBI Taxonomy" id="599730"/>
    <lineage>
        <taxon>Eukaryota</taxon>
        <taxon>Fungi</taxon>
        <taxon>Dikarya</taxon>
        <taxon>Ascomycota</taxon>
        <taxon>Saccharomycotina</taxon>
        <taxon>Saccharomycetes</taxon>
        <taxon>Phaffomycetales</taxon>
        <taxon>Wickerhamomycetaceae</taxon>
        <taxon>Wickerhamomyces</taxon>
    </lineage>
</organism>
<feature type="region of interest" description="Disordered" evidence="2">
    <location>
        <begin position="90"/>
        <end position="162"/>
    </location>
</feature>
<reference evidence="3" key="2">
    <citation type="submission" date="2021-01" db="EMBL/GenBank/DDBJ databases">
        <authorList>
            <person name="Schikora-Tamarit M.A."/>
        </authorList>
    </citation>
    <scope>NUCLEOTIDE SEQUENCE</scope>
    <source>
        <strain evidence="3">CBS2887</strain>
    </source>
</reference>
<keyword evidence="1" id="KW-0175">Coiled coil</keyword>
<comment type="caution">
    <text evidence="3">The sequence shown here is derived from an EMBL/GenBank/DDBJ whole genome shotgun (WGS) entry which is preliminary data.</text>
</comment>
<keyword evidence="4" id="KW-1185">Reference proteome</keyword>
<feature type="compositionally biased region" description="Low complexity" evidence="2">
    <location>
        <begin position="277"/>
        <end position="292"/>
    </location>
</feature>
<proteinExistence type="predicted"/>
<dbReference type="Proteomes" id="UP000774326">
    <property type="component" value="Unassembled WGS sequence"/>
</dbReference>
<protein>
    <submittedName>
        <fullName evidence="3">Uncharacterized protein</fullName>
    </submittedName>
</protein>
<name>A0A9P8PRY9_WICPI</name>
<evidence type="ECO:0000313" key="3">
    <source>
        <dbReference type="EMBL" id="KAH3677171.1"/>
    </source>
</evidence>
<feature type="compositionally biased region" description="Polar residues" evidence="2">
    <location>
        <begin position="326"/>
        <end position="350"/>
    </location>
</feature>
<evidence type="ECO:0000313" key="4">
    <source>
        <dbReference type="Proteomes" id="UP000774326"/>
    </source>
</evidence>
<feature type="coiled-coil region" evidence="1">
    <location>
        <begin position="210"/>
        <end position="266"/>
    </location>
</feature>
<dbReference type="EMBL" id="JAEUBG010005188">
    <property type="protein sequence ID" value="KAH3677171.1"/>
    <property type="molecule type" value="Genomic_DNA"/>
</dbReference>
<gene>
    <name evidence="3" type="ORF">WICPIJ_009025</name>
</gene>
<accession>A0A9P8PRY9</accession>
<sequence length="350" mass="40570">QQTSLTAPYYHTTPAMIFSRITPDDNDTLYRIKQDLLTPKQAQSTTTTTHQNFANYQNLVEAKREKIIRDKTPPKIRLHKFFETMPSLKKDAEEDTPTAWYAPKNSDKESRLGRVTSTKSETTGEKDANEDERFRKIIEKYSIGSPQEPPTVDPFKDHTRTKDTKLQDSIEDLRAELEVMRLSHEQDIQDLKISHQSQISKIQSTHDRQIQALQDSQKEMIKQLQLTQRETVQDLQDSLIDKDTQLQRLTAQLQEQERRLTIMEQSYNDNRPSYAITPTDQTSSTATPQTPTHIRRSYQSTNPRRVNTNTKLLLNSSFRPHMRSTPRPSSSTIVQEESTDYYLNTNPSSL</sequence>
<evidence type="ECO:0000256" key="1">
    <source>
        <dbReference type="SAM" id="Coils"/>
    </source>
</evidence>
<reference evidence="3" key="1">
    <citation type="journal article" date="2021" name="Open Biol.">
        <title>Shared evolutionary footprints suggest mitochondrial oxidative damage underlies multiple complex I losses in fungi.</title>
        <authorList>
            <person name="Schikora-Tamarit M.A."/>
            <person name="Marcet-Houben M."/>
            <person name="Nosek J."/>
            <person name="Gabaldon T."/>
        </authorList>
    </citation>
    <scope>NUCLEOTIDE SEQUENCE</scope>
    <source>
        <strain evidence="3">CBS2887</strain>
    </source>
</reference>
<feature type="compositionally biased region" description="Polar residues" evidence="2">
    <location>
        <begin position="297"/>
        <end position="318"/>
    </location>
</feature>
<dbReference type="AlphaFoldDB" id="A0A9P8PRY9"/>
<evidence type="ECO:0000256" key="2">
    <source>
        <dbReference type="SAM" id="MobiDB-lite"/>
    </source>
</evidence>
<feature type="non-terminal residue" evidence="3">
    <location>
        <position position="1"/>
    </location>
</feature>
<feature type="region of interest" description="Disordered" evidence="2">
    <location>
        <begin position="270"/>
        <end position="350"/>
    </location>
</feature>
<feature type="compositionally biased region" description="Basic and acidic residues" evidence="2">
    <location>
        <begin position="122"/>
        <end position="139"/>
    </location>
</feature>